<evidence type="ECO:0000313" key="5">
    <source>
        <dbReference type="Proteomes" id="UP001362999"/>
    </source>
</evidence>
<dbReference type="Gene3D" id="3.10.110.10">
    <property type="entry name" value="Ubiquitin Conjugating Enzyme"/>
    <property type="match status" value="1"/>
</dbReference>
<dbReference type="Proteomes" id="UP001362999">
    <property type="component" value="Unassembled WGS sequence"/>
</dbReference>
<sequence length="279" mass="31741">MVSDPSHTVSNKRKRSDTEDDAERERTSSLIRRSIALVTAIPEIPTASLHPVLNTLTEACGSALLDEARNSKSVTEEEDWDWEFSPEQIARLSEEELRIWKDLLPCRNALAITGIKLHPLNWKMPVLDLRQWQAHIPGRKGTPWEGGVYSLDVTFPHDLPEGIPKCRFFRPLLHPNVYVSGTWGFIFLPEVTLSSGKNSTEVWLKTKQEDPMLRSIRKIMHEPIIDNPAQAEGYSLLKDDPEGYEEKIREQAKAWTPDPNTGLAGRPILKTSKYFYNSS</sequence>
<dbReference type="InterPro" id="IPR016135">
    <property type="entry name" value="UBQ-conjugating_enzyme/RWD"/>
</dbReference>
<evidence type="ECO:0000256" key="1">
    <source>
        <dbReference type="ARBA" id="ARBA00022786"/>
    </source>
</evidence>
<dbReference type="Pfam" id="PF00179">
    <property type="entry name" value="UQ_con"/>
    <property type="match status" value="1"/>
</dbReference>
<dbReference type="PROSITE" id="PS50127">
    <property type="entry name" value="UBC_2"/>
    <property type="match status" value="1"/>
</dbReference>
<evidence type="ECO:0000259" key="3">
    <source>
        <dbReference type="PROSITE" id="PS50127"/>
    </source>
</evidence>
<reference evidence="4 5" key="1">
    <citation type="journal article" date="2024" name="J Genomics">
        <title>Draft genome sequencing and assembly of Favolaschia claudopus CIRM-BRFM 2984 isolated from oak limbs.</title>
        <authorList>
            <person name="Navarro D."/>
            <person name="Drula E."/>
            <person name="Chaduli D."/>
            <person name="Cazenave R."/>
            <person name="Ahrendt S."/>
            <person name="Wang J."/>
            <person name="Lipzen A."/>
            <person name="Daum C."/>
            <person name="Barry K."/>
            <person name="Grigoriev I.V."/>
            <person name="Favel A."/>
            <person name="Rosso M.N."/>
            <person name="Martin F."/>
        </authorList>
    </citation>
    <scope>NUCLEOTIDE SEQUENCE [LARGE SCALE GENOMIC DNA]</scope>
    <source>
        <strain evidence="4 5">CIRM-BRFM 2984</strain>
    </source>
</reference>
<protein>
    <submittedName>
        <fullName evidence="4">SUMO-conjugating enzyme ubc9</fullName>
    </submittedName>
</protein>
<dbReference type="AlphaFoldDB" id="A0AAW0D1S4"/>
<dbReference type="InterPro" id="IPR000608">
    <property type="entry name" value="UBC"/>
</dbReference>
<comment type="caution">
    <text evidence="4">The sequence shown here is derived from an EMBL/GenBank/DDBJ whole genome shotgun (WGS) entry which is preliminary data.</text>
</comment>
<proteinExistence type="predicted"/>
<gene>
    <name evidence="4" type="ORF">R3P38DRAFT_2880189</name>
</gene>
<accession>A0AAW0D1S4</accession>
<dbReference type="PANTHER" id="PTHR24067">
    <property type="entry name" value="UBIQUITIN-CONJUGATING ENZYME E2"/>
    <property type="match status" value="1"/>
</dbReference>
<keyword evidence="1" id="KW-0833">Ubl conjugation pathway</keyword>
<dbReference type="SMART" id="SM00212">
    <property type="entry name" value="UBCc"/>
    <property type="match status" value="1"/>
</dbReference>
<dbReference type="InterPro" id="IPR050113">
    <property type="entry name" value="Ub_conjugating_enzyme"/>
</dbReference>
<feature type="region of interest" description="Disordered" evidence="2">
    <location>
        <begin position="1"/>
        <end position="27"/>
    </location>
</feature>
<organism evidence="4 5">
    <name type="scientific">Favolaschia claudopus</name>
    <dbReference type="NCBI Taxonomy" id="2862362"/>
    <lineage>
        <taxon>Eukaryota</taxon>
        <taxon>Fungi</taxon>
        <taxon>Dikarya</taxon>
        <taxon>Basidiomycota</taxon>
        <taxon>Agaricomycotina</taxon>
        <taxon>Agaricomycetes</taxon>
        <taxon>Agaricomycetidae</taxon>
        <taxon>Agaricales</taxon>
        <taxon>Marasmiineae</taxon>
        <taxon>Mycenaceae</taxon>
        <taxon>Favolaschia</taxon>
    </lineage>
</organism>
<evidence type="ECO:0000256" key="2">
    <source>
        <dbReference type="SAM" id="MobiDB-lite"/>
    </source>
</evidence>
<dbReference type="EMBL" id="JAWWNJ010000011">
    <property type="protein sequence ID" value="KAK7044686.1"/>
    <property type="molecule type" value="Genomic_DNA"/>
</dbReference>
<feature type="domain" description="UBC core" evidence="3">
    <location>
        <begin position="87"/>
        <end position="257"/>
    </location>
</feature>
<dbReference type="SUPFAM" id="SSF54495">
    <property type="entry name" value="UBC-like"/>
    <property type="match status" value="1"/>
</dbReference>
<keyword evidence="5" id="KW-1185">Reference proteome</keyword>
<name>A0AAW0D1S4_9AGAR</name>
<evidence type="ECO:0000313" key="4">
    <source>
        <dbReference type="EMBL" id="KAK7044686.1"/>
    </source>
</evidence>